<protein>
    <submittedName>
        <fullName evidence="5">Tripartite ATP-independent transporter solute receptor, DctP family</fullName>
    </submittedName>
</protein>
<dbReference type="PROSITE" id="PS51257">
    <property type="entry name" value="PROKAR_LIPOPROTEIN"/>
    <property type="match status" value="1"/>
</dbReference>
<evidence type="ECO:0000256" key="4">
    <source>
        <dbReference type="SAM" id="Coils"/>
    </source>
</evidence>
<reference evidence="5 6" key="1">
    <citation type="submission" date="2016-10" db="EMBL/GenBank/DDBJ databases">
        <authorList>
            <person name="de Groot N.N."/>
        </authorList>
    </citation>
    <scope>NUCLEOTIDE SEQUENCE [LARGE SCALE GENOMIC DNA]</scope>
    <source>
        <strain evidence="5 6">DSM 21632</strain>
    </source>
</reference>
<dbReference type="InterPro" id="IPR018389">
    <property type="entry name" value="DctP_fam"/>
</dbReference>
<proteinExistence type="inferred from homology"/>
<dbReference type="SUPFAM" id="SSF53850">
    <property type="entry name" value="Periplasmic binding protein-like II"/>
    <property type="match status" value="1"/>
</dbReference>
<dbReference type="Proteomes" id="UP000199163">
    <property type="component" value="Unassembled WGS sequence"/>
</dbReference>
<dbReference type="GO" id="GO:0055085">
    <property type="term" value="P:transmembrane transport"/>
    <property type="evidence" value="ECO:0007669"/>
    <property type="project" value="InterPro"/>
</dbReference>
<gene>
    <name evidence="5" type="ORF">SAMN05192534_10234</name>
</gene>
<keyword evidence="5" id="KW-0675">Receptor</keyword>
<dbReference type="NCBIfam" id="NF037995">
    <property type="entry name" value="TRAP_S1"/>
    <property type="match status" value="1"/>
</dbReference>
<keyword evidence="6" id="KW-1185">Reference proteome</keyword>
<dbReference type="EMBL" id="FNDK01000002">
    <property type="protein sequence ID" value="SDH16320.1"/>
    <property type="molecule type" value="Genomic_DNA"/>
</dbReference>
<keyword evidence="2" id="KW-0813">Transport</keyword>
<dbReference type="InterPro" id="IPR004682">
    <property type="entry name" value="TRAP_DctP"/>
</dbReference>
<evidence type="ECO:0000313" key="6">
    <source>
        <dbReference type="Proteomes" id="UP000199163"/>
    </source>
</evidence>
<feature type="coiled-coil region" evidence="4">
    <location>
        <begin position="288"/>
        <end position="315"/>
    </location>
</feature>
<dbReference type="NCBIfam" id="TIGR00787">
    <property type="entry name" value="dctP"/>
    <property type="match status" value="1"/>
</dbReference>
<evidence type="ECO:0000256" key="3">
    <source>
        <dbReference type="ARBA" id="ARBA00022729"/>
    </source>
</evidence>
<dbReference type="Pfam" id="PF03480">
    <property type="entry name" value="DctP"/>
    <property type="match status" value="1"/>
</dbReference>
<dbReference type="CDD" id="cd13603">
    <property type="entry name" value="PBP2_TRAP_Siap_TeaA_like"/>
    <property type="match status" value="1"/>
</dbReference>
<evidence type="ECO:0000313" key="5">
    <source>
        <dbReference type="EMBL" id="SDH16320.1"/>
    </source>
</evidence>
<keyword evidence="4" id="KW-0175">Coiled coil</keyword>
<comment type="similarity">
    <text evidence="1">Belongs to the bacterial solute-binding protein 7 family.</text>
</comment>
<sequence length="356" mass="39608">MMHKRLFFSAALLFIVIIAAGCGGYSNPNQDIEAASGSPITADINQAAQQETDDDALVLRLGHQTPEETNYHRASLRFKQLVEEKTNGEVRIDIYPFRELGTDRELLESMQFGTIDLGMISGPPVSGFAPEAAVLDLPYLFEDWDHVNAFLESDVLKEHNNLTEAANIKTLGTMARGYRHITTSKGPILTPDDLNGVTLRVIESPVYVDAYEALGASPQSMNFGDAYTALEQGAIDGQENTIDIVYDENVYEVNNHVSKTGVNFAFGFLMASKDRFESWPEDVQQAIMEASEEALAKTNAENEVNEEKYEEVLLEEGMEIHEVDTGPFQEQVEGVYEEWIDKHGSDMLRDIQALAE</sequence>
<dbReference type="STRING" id="568899.SAMN05192534_10234"/>
<keyword evidence="3" id="KW-0732">Signal</keyword>
<dbReference type="AlphaFoldDB" id="A0A1G8A7D5"/>
<dbReference type="OrthoDB" id="9776801at2"/>
<dbReference type="InterPro" id="IPR038404">
    <property type="entry name" value="TRAP_DctP_sf"/>
</dbReference>
<dbReference type="PANTHER" id="PTHR33376">
    <property type="match status" value="1"/>
</dbReference>
<dbReference type="Gene3D" id="3.40.190.170">
    <property type="entry name" value="Bacterial extracellular solute-binding protein, family 7"/>
    <property type="match status" value="1"/>
</dbReference>
<accession>A0A1G8A7D5</accession>
<evidence type="ECO:0000256" key="1">
    <source>
        <dbReference type="ARBA" id="ARBA00009023"/>
    </source>
</evidence>
<dbReference type="GO" id="GO:0030288">
    <property type="term" value="C:outer membrane-bounded periplasmic space"/>
    <property type="evidence" value="ECO:0007669"/>
    <property type="project" value="InterPro"/>
</dbReference>
<dbReference type="PIRSF" id="PIRSF006470">
    <property type="entry name" value="DctB"/>
    <property type="match status" value="1"/>
</dbReference>
<evidence type="ECO:0000256" key="2">
    <source>
        <dbReference type="ARBA" id="ARBA00022448"/>
    </source>
</evidence>
<name>A0A1G8A7D5_9BACI</name>
<dbReference type="PANTHER" id="PTHR33376:SF7">
    <property type="entry name" value="C4-DICARBOXYLATE-BINDING PROTEIN DCTB"/>
    <property type="match status" value="1"/>
</dbReference>
<dbReference type="RefSeq" id="WP_091271212.1">
    <property type="nucleotide sequence ID" value="NZ_FNDK01000002.1"/>
</dbReference>
<organism evidence="5 6">
    <name type="scientific">Alteribacillus persepolensis</name>
    <dbReference type="NCBI Taxonomy" id="568899"/>
    <lineage>
        <taxon>Bacteria</taxon>
        <taxon>Bacillati</taxon>
        <taxon>Bacillota</taxon>
        <taxon>Bacilli</taxon>
        <taxon>Bacillales</taxon>
        <taxon>Bacillaceae</taxon>
        <taxon>Alteribacillus</taxon>
    </lineage>
</organism>